<protein>
    <submittedName>
        <fullName evidence="1">Uncharacterized protein</fullName>
    </submittedName>
</protein>
<comment type="caution">
    <text evidence="1">The sequence shown here is derived from an EMBL/GenBank/DDBJ whole genome shotgun (WGS) entry which is preliminary data.</text>
</comment>
<gene>
    <name evidence="1" type="ORF">C8A00DRAFT_37593</name>
</gene>
<dbReference type="AlphaFoldDB" id="A0AAN6VEG1"/>
<accession>A0AAN6VEG1</accession>
<evidence type="ECO:0000313" key="2">
    <source>
        <dbReference type="Proteomes" id="UP001302745"/>
    </source>
</evidence>
<name>A0AAN6VEG1_9PEZI</name>
<keyword evidence="2" id="KW-1185">Reference proteome</keyword>
<organism evidence="1 2">
    <name type="scientific">Chaetomidium leptoderma</name>
    <dbReference type="NCBI Taxonomy" id="669021"/>
    <lineage>
        <taxon>Eukaryota</taxon>
        <taxon>Fungi</taxon>
        <taxon>Dikarya</taxon>
        <taxon>Ascomycota</taxon>
        <taxon>Pezizomycotina</taxon>
        <taxon>Sordariomycetes</taxon>
        <taxon>Sordariomycetidae</taxon>
        <taxon>Sordariales</taxon>
        <taxon>Chaetomiaceae</taxon>
        <taxon>Chaetomidium</taxon>
    </lineage>
</organism>
<dbReference type="EMBL" id="MU857121">
    <property type="protein sequence ID" value="KAK4149815.1"/>
    <property type="molecule type" value="Genomic_DNA"/>
</dbReference>
<proteinExistence type="predicted"/>
<evidence type="ECO:0000313" key="1">
    <source>
        <dbReference type="EMBL" id="KAK4149815.1"/>
    </source>
</evidence>
<reference evidence="1" key="1">
    <citation type="journal article" date="2023" name="Mol. Phylogenet. Evol.">
        <title>Genome-scale phylogeny and comparative genomics of the fungal order Sordariales.</title>
        <authorList>
            <person name="Hensen N."/>
            <person name="Bonometti L."/>
            <person name="Westerberg I."/>
            <person name="Brannstrom I.O."/>
            <person name="Guillou S."/>
            <person name="Cros-Aarteil S."/>
            <person name="Calhoun S."/>
            <person name="Haridas S."/>
            <person name="Kuo A."/>
            <person name="Mondo S."/>
            <person name="Pangilinan J."/>
            <person name="Riley R."/>
            <person name="LaButti K."/>
            <person name="Andreopoulos B."/>
            <person name="Lipzen A."/>
            <person name="Chen C."/>
            <person name="Yan M."/>
            <person name="Daum C."/>
            <person name="Ng V."/>
            <person name="Clum A."/>
            <person name="Steindorff A."/>
            <person name="Ohm R.A."/>
            <person name="Martin F."/>
            <person name="Silar P."/>
            <person name="Natvig D.O."/>
            <person name="Lalanne C."/>
            <person name="Gautier V."/>
            <person name="Ament-Velasquez S.L."/>
            <person name="Kruys A."/>
            <person name="Hutchinson M.I."/>
            <person name="Powell A.J."/>
            <person name="Barry K."/>
            <person name="Miller A.N."/>
            <person name="Grigoriev I.V."/>
            <person name="Debuchy R."/>
            <person name="Gladieux P."/>
            <person name="Hiltunen Thoren M."/>
            <person name="Johannesson H."/>
        </authorList>
    </citation>
    <scope>NUCLEOTIDE SEQUENCE</scope>
    <source>
        <strain evidence="1">CBS 538.74</strain>
    </source>
</reference>
<sequence>MGTYMVLYLNPEYDVLCIDPEHASAPVLPDFLHDVRAYDLEDQGVTHFGIQPYSLFDYDADFNFDSATLRFTPTDLHPVASESFPNILRHKLRSVLCIVNFRTCMRGIGETQTGIISYHLAQTFPLLLYFTRTWEKLENAFGIGERAAKEDDGFRFYICPSLNWPGRMRRPEQQPLRPPLPKGLREKLAQHRREEVADWRYNRQLHWDLLLRYFPGQPAIPRHGLLVDAERFEKMEMAPSTAIGMWLFPS</sequence>
<dbReference type="Proteomes" id="UP001302745">
    <property type="component" value="Unassembled WGS sequence"/>
</dbReference>
<reference evidence="1" key="2">
    <citation type="submission" date="2023-05" db="EMBL/GenBank/DDBJ databases">
        <authorList>
            <consortium name="Lawrence Berkeley National Laboratory"/>
            <person name="Steindorff A."/>
            <person name="Hensen N."/>
            <person name="Bonometti L."/>
            <person name="Westerberg I."/>
            <person name="Brannstrom I.O."/>
            <person name="Guillou S."/>
            <person name="Cros-Aarteil S."/>
            <person name="Calhoun S."/>
            <person name="Haridas S."/>
            <person name="Kuo A."/>
            <person name="Mondo S."/>
            <person name="Pangilinan J."/>
            <person name="Riley R."/>
            <person name="Labutti K."/>
            <person name="Andreopoulos B."/>
            <person name="Lipzen A."/>
            <person name="Chen C."/>
            <person name="Yanf M."/>
            <person name="Daum C."/>
            <person name="Ng V."/>
            <person name="Clum A."/>
            <person name="Ohm R."/>
            <person name="Martin F."/>
            <person name="Silar P."/>
            <person name="Natvig D."/>
            <person name="Lalanne C."/>
            <person name="Gautier V."/>
            <person name="Ament-Velasquez S.L."/>
            <person name="Kruys A."/>
            <person name="Hutchinson M.I."/>
            <person name="Powell A.J."/>
            <person name="Barry K."/>
            <person name="Miller A.N."/>
            <person name="Grigoriev I.V."/>
            <person name="Debuchy R."/>
            <person name="Gladieux P."/>
            <person name="Thoren M.H."/>
            <person name="Johannesson H."/>
        </authorList>
    </citation>
    <scope>NUCLEOTIDE SEQUENCE</scope>
    <source>
        <strain evidence="1">CBS 538.74</strain>
    </source>
</reference>